<accession>A0A9P5H5U6</accession>
<comment type="caution">
    <text evidence="2">The sequence shown here is derived from an EMBL/GenBank/DDBJ whole genome shotgun (WGS) entry which is preliminary data.</text>
</comment>
<organism evidence="2 3">
    <name type="scientific">Cylindrodendrum hubeiense</name>
    <dbReference type="NCBI Taxonomy" id="595255"/>
    <lineage>
        <taxon>Eukaryota</taxon>
        <taxon>Fungi</taxon>
        <taxon>Dikarya</taxon>
        <taxon>Ascomycota</taxon>
        <taxon>Pezizomycotina</taxon>
        <taxon>Sordariomycetes</taxon>
        <taxon>Hypocreomycetidae</taxon>
        <taxon>Hypocreales</taxon>
        <taxon>Nectriaceae</taxon>
        <taxon>Cylindrodendrum</taxon>
    </lineage>
</organism>
<evidence type="ECO:0000313" key="2">
    <source>
        <dbReference type="EMBL" id="KAF7543738.1"/>
    </source>
</evidence>
<evidence type="ECO:0000256" key="1">
    <source>
        <dbReference type="SAM" id="MobiDB-lite"/>
    </source>
</evidence>
<dbReference type="Proteomes" id="UP000722485">
    <property type="component" value="Unassembled WGS sequence"/>
</dbReference>
<dbReference type="SUPFAM" id="SSF53335">
    <property type="entry name" value="S-adenosyl-L-methionine-dependent methyltransferases"/>
    <property type="match status" value="1"/>
</dbReference>
<gene>
    <name evidence="2" type="ORF">G7Z17_g10505</name>
</gene>
<feature type="region of interest" description="Disordered" evidence="1">
    <location>
        <begin position="1"/>
        <end position="33"/>
    </location>
</feature>
<protein>
    <submittedName>
        <fullName evidence="2">Uncharacterized protein</fullName>
    </submittedName>
</protein>
<feature type="compositionally biased region" description="Polar residues" evidence="1">
    <location>
        <begin position="20"/>
        <end position="30"/>
    </location>
</feature>
<dbReference type="Gene3D" id="3.40.50.150">
    <property type="entry name" value="Vaccinia Virus protein VP39"/>
    <property type="match status" value="1"/>
</dbReference>
<dbReference type="InterPro" id="IPR029063">
    <property type="entry name" value="SAM-dependent_MTases_sf"/>
</dbReference>
<proteinExistence type="predicted"/>
<reference evidence="2" key="1">
    <citation type="submission" date="2020-03" db="EMBL/GenBank/DDBJ databases">
        <title>Draft Genome Sequence of Cylindrodendrum hubeiense.</title>
        <authorList>
            <person name="Buettner E."/>
            <person name="Kellner H."/>
        </authorList>
    </citation>
    <scope>NUCLEOTIDE SEQUENCE</scope>
    <source>
        <strain evidence="2">IHI 201604</strain>
    </source>
</reference>
<sequence length="141" mass="16335">MDHNDIDPEEDPTSDYGDSVGTSEFTSVNTRELHSYEHGRRYQGFLQGRYGLPNDDVEQVLAENFPSARVIGTDLSPIQPHWTPPNVEFRVEDLEDEHRPWTNIYIDADLIHIRALLQTLRNPQQLIERSFEYHSPSKTSN</sequence>
<evidence type="ECO:0000313" key="3">
    <source>
        <dbReference type="Proteomes" id="UP000722485"/>
    </source>
</evidence>
<dbReference type="AlphaFoldDB" id="A0A9P5H5U6"/>
<keyword evidence="3" id="KW-1185">Reference proteome</keyword>
<name>A0A9P5H5U6_9HYPO</name>
<dbReference type="EMBL" id="JAANBB010000345">
    <property type="protein sequence ID" value="KAF7543738.1"/>
    <property type="molecule type" value="Genomic_DNA"/>
</dbReference>
<dbReference type="OrthoDB" id="2013972at2759"/>